<protein>
    <submittedName>
        <fullName evidence="4">MexR antirepressor ArmR</fullName>
    </submittedName>
</protein>
<dbReference type="EMBL" id="WXZT01000001">
    <property type="protein sequence ID" value="MZZ10925.1"/>
    <property type="molecule type" value="Genomic_DNA"/>
</dbReference>
<dbReference type="EMBL" id="NFFZ01000008">
    <property type="protein sequence ID" value="OTI60830.1"/>
    <property type="molecule type" value="Genomic_DNA"/>
</dbReference>
<feature type="compositionally biased region" description="Low complexity" evidence="1">
    <location>
        <begin position="17"/>
        <end position="26"/>
    </location>
</feature>
<evidence type="ECO:0000313" key="4">
    <source>
        <dbReference type="EMBL" id="RCI72934.1"/>
    </source>
</evidence>
<dbReference type="SMR" id="A0A072ZPU2"/>
<dbReference type="AlphaFoldDB" id="A0A072ZPU2"/>
<accession>A0A1S1BU04</accession>
<dbReference type="EMBL" id="RBSQ01000009">
    <property type="protein sequence ID" value="RMS66799.1"/>
    <property type="molecule type" value="Genomic_DNA"/>
</dbReference>
<dbReference type="EMBL" id="NSNE01000011">
    <property type="protein sequence ID" value="RPM12875.1"/>
    <property type="molecule type" value="Genomic_DNA"/>
</dbReference>
<dbReference type="OMA" id="MARRNAW"/>
<evidence type="ECO:0000313" key="6">
    <source>
        <dbReference type="EMBL" id="RPM12875.1"/>
    </source>
</evidence>
<evidence type="ECO:0000313" key="10">
    <source>
        <dbReference type="Proteomes" id="UP000284767"/>
    </source>
</evidence>
<evidence type="ECO:0000313" key="3">
    <source>
        <dbReference type="EMBL" id="OTI60830.1"/>
    </source>
</evidence>
<reference evidence="4 8" key="3">
    <citation type="submission" date="2018-07" db="EMBL/GenBank/DDBJ databases">
        <title>Mechanisms of high-level aminoglycoside resistance among Gram-negative pathogens in Brazil.</title>
        <authorList>
            <person name="Ballaben A.S."/>
            <person name="Darini A.L.C."/>
            <person name="Doi Y."/>
        </authorList>
    </citation>
    <scope>NUCLEOTIDE SEQUENCE [LARGE SCALE GENOMIC DNA]</scope>
    <source>
        <strain evidence="4 8">B2-305</strain>
    </source>
</reference>
<dbReference type="Proteomes" id="UP000253594">
    <property type="component" value="Unassembled WGS sequence"/>
</dbReference>
<evidence type="ECO:0000313" key="5">
    <source>
        <dbReference type="EMBL" id="RMS66799.1"/>
    </source>
</evidence>
<feature type="region of interest" description="Disordered" evidence="1">
    <location>
        <begin position="1"/>
        <end position="30"/>
    </location>
</feature>
<reference evidence="6 10" key="5">
    <citation type="submission" date="2019-01" db="EMBL/GenBank/DDBJ databases">
        <title>The Pseudomonas aeruginosa pan-genome provides new insights on its population structure, horizontal gene transfer and pathogenicity.</title>
        <authorList>
            <person name="Freschi L."/>
            <person name="Vincent A.T."/>
            <person name="Jeukens J."/>
            <person name="Emond-Rheault J.-G."/>
            <person name="Kukavica-Ibrulj I."/>
            <person name="Dupont M.-J."/>
            <person name="Charette S.J."/>
            <person name="Boyle B."/>
            <person name="Levesque R.C."/>
        </authorList>
    </citation>
    <scope>NUCLEOTIDE SEQUENCE [LARGE SCALE GENOMIC DNA]</scope>
    <source>
        <strain evidence="6 10">PA-W36</strain>
    </source>
</reference>
<comment type="caution">
    <text evidence="4">The sequence shown here is derived from an EMBL/GenBank/DDBJ whole genome shotgun (WGS) entry which is preliminary data.</text>
</comment>
<evidence type="ECO:0000313" key="7">
    <source>
        <dbReference type="Proteomes" id="UP000194857"/>
    </source>
</evidence>
<evidence type="ECO:0000313" key="9">
    <source>
        <dbReference type="Proteomes" id="UP000270834"/>
    </source>
</evidence>
<dbReference type="Proteomes" id="UP000644192">
    <property type="component" value="Unassembled WGS sequence"/>
</dbReference>
<evidence type="ECO:0000313" key="2">
    <source>
        <dbReference type="EMBL" id="MZZ10925.1"/>
    </source>
</evidence>
<dbReference type="EMBL" id="QORE01000773">
    <property type="protein sequence ID" value="RCI72934.1"/>
    <property type="molecule type" value="Genomic_DNA"/>
</dbReference>
<dbReference type="Proteomes" id="UP000270834">
    <property type="component" value="Unassembled WGS sequence"/>
</dbReference>
<gene>
    <name evidence="2" type="primary">armR</name>
    <name evidence="5" type="ORF">ALP65_01376</name>
    <name evidence="3" type="ORF">CAZ10_17265</name>
    <name evidence="4" type="ORF">DT376_21070</name>
    <name evidence="2" type="ORF">GUL26_01560</name>
    <name evidence="6" type="ORF">IPC1295_19120</name>
</gene>
<dbReference type="RefSeq" id="WP_003100689.1">
    <property type="nucleotide sequence ID" value="NZ_AP014839.1"/>
</dbReference>
<reference evidence="6 10" key="2">
    <citation type="submission" date="2017-08" db="EMBL/GenBank/DDBJ databases">
        <authorList>
            <person name="Feschi L."/>
            <person name="Jeukens J."/>
            <person name="Emond-Rheault J.-G."/>
            <person name="Kukavica-Ibrulj I."/>
            <person name="Boyle B."/>
            <person name="Levesque R.C."/>
        </authorList>
    </citation>
    <scope>NUCLEOTIDE SEQUENCE [LARGE SCALE GENOMIC DNA]</scope>
    <source>
        <strain evidence="6 10">PA-W36</strain>
    </source>
</reference>
<reference evidence="3 7" key="1">
    <citation type="submission" date="2017-05" db="EMBL/GenBank/DDBJ databases">
        <authorList>
            <person name="Song R."/>
            <person name="Chenine A.L."/>
            <person name="Ruprecht R.M."/>
        </authorList>
    </citation>
    <scope>NUCLEOTIDE SEQUENCE [LARGE SCALE GENOMIC DNA]</scope>
    <source>
        <strain evidence="3 7">S567_C10_BS</strain>
    </source>
</reference>
<organism evidence="4 8">
    <name type="scientific">Pseudomonas aeruginosa</name>
    <dbReference type="NCBI Taxonomy" id="287"/>
    <lineage>
        <taxon>Bacteria</taxon>
        <taxon>Pseudomonadati</taxon>
        <taxon>Pseudomonadota</taxon>
        <taxon>Gammaproteobacteria</taxon>
        <taxon>Pseudomonadales</taxon>
        <taxon>Pseudomonadaceae</taxon>
        <taxon>Pseudomonas</taxon>
    </lineage>
</organism>
<evidence type="ECO:0000256" key="1">
    <source>
        <dbReference type="SAM" id="MobiDB-lite"/>
    </source>
</evidence>
<reference evidence="5 9" key="4">
    <citation type="submission" date="2018-08" db="EMBL/GenBank/DDBJ databases">
        <title>Recombination of ecologically and evolutionarily significant loci maintains genetic cohesion in the Pseudomonas syringae species complex.</title>
        <authorList>
            <person name="Dillon M."/>
            <person name="Thakur S."/>
            <person name="Almeida R.N.D."/>
            <person name="Weir B.S."/>
            <person name="Guttman D.S."/>
        </authorList>
    </citation>
    <scope>NUCLEOTIDE SEQUENCE [LARGE SCALE GENOMIC DNA]</scope>
    <source>
        <strain evidence="5 9">ICMP 7846</strain>
    </source>
</reference>
<reference evidence="2" key="6">
    <citation type="submission" date="2020-01" db="EMBL/GenBank/DDBJ databases">
        <title>Bacteria Cultured from War Wounds Associated with the Conflict in Eastern Ukraine.</title>
        <authorList>
            <person name="Snesrud E."/>
            <person name="Galac M.R."/>
            <person name="Mc Gann P."/>
            <person name="Valentine K."/>
            <person name="Viacheslav K."/>
        </authorList>
    </citation>
    <scope>NUCLEOTIDE SEQUENCE</scope>
    <source>
        <strain evidence="2">VNMU148</strain>
    </source>
</reference>
<evidence type="ECO:0000313" key="8">
    <source>
        <dbReference type="Proteomes" id="UP000253594"/>
    </source>
</evidence>
<accession>A0A072ZPU2</accession>
<proteinExistence type="predicted"/>
<sequence length="53" mass="6101">MSLNTPRNKPSRTETEAVAASSGRSAVGRRDYTEQLRRAARRNAWDLYGEHFY</sequence>
<dbReference type="Proteomes" id="UP000194857">
    <property type="component" value="Unassembled WGS sequence"/>
</dbReference>
<dbReference type="Proteomes" id="UP000284767">
    <property type="component" value="Unassembled WGS sequence"/>
</dbReference>
<name>A0A072ZPU2_PSEAI</name>